<dbReference type="Pfam" id="PF13817">
    <property type="entry name" value="DDE_Tnp_IS66_C"/>
    <property type="match status" value="1"/>
</dbReference>
<feature type="domain" description="Transposase IS66 central" evidence="2">
    <location>
        <begin position="199"/>
        <end position="485"/>
    </location>
</feature>
<dbReference type="PANTHER" id="PTHR33678:SF1">
    <property type="entry name" value="BLL1576 PROTEIN"/>
    <property type="match status" value="1"/>
</dbReference>
<feature type="domain" description="Transposase IS66 zinc-finger binding" evidence="3">
    <location>
        <begin position="140"/>
        <end position="183"/>
    </location>
</feature>
<evidence type="ECO:0000259" key="3">
    <source>
        <dbReference type="Pfam" id="PF13005"/>
    </source>
</evidence>
<keyword evidence="8" id="KW-1185">Reference proteome</keyword>
<dbReference type="Proteomes" id="UP000676409">
    <property type="component" value="Chromosome"/>
</dbReference>
<accession>A0A975G496</accession>
<organism evidence="7 8">
    <name type="scientific">Phenylobacterium montanum</name>
    <dbReference type="NCBI Taxonomy" id="2823693"/>
    <lineage>
        <taxon>Bacteria</taxon>
        <taxon>Pseudomonadati</taxon>
        <taxon>Pseudomonadota</taxon>
        <taxon>Alphaproteobacteria</taxon>
        <taxon>Caulobacterales</taxon>
        <taxon>Caulobacteraceae</taxon>
        <taxon>Phenylobacterium</taxon>
    </lineage>
</organism>
<dbReference type="InterPro" id="IPR024474">
    <property type="entry name" value="Znf_dom_IS66"/>
</dbReference>
<name>A0A975G496_9CAUL</name>
<dbReference type="PANTHER" id="PTHR33678">
    <property type="entry name" value="BLL1576 PROTEIN"/>
    <property type="match status" value="1"/>
</dbReference>
<dbReference type="Pfam" id="PF03050">
    <property type="entry name" value="DDE_Tnp_IS66"/>
    <property type="match status" value="1"/>
</dbReference>
<feature type="domain" description="Transposase TnpC homeodomain" evidence="4">
    <location>
        <begin position="59"/>
        <end position="133"/>
    </location>
</feature>
<evidence type="ECO:0000259" key="4">
    <source>
        <dbReference type="Pfam" id="PF13007"/>
    </source>
</evidence>
<dbReference type="InterPro" id="IPR039552">
    <property type="entry name" value="IS66_C"/>
</dbReference>
<dbReference type="EMBL" id="CP073078">
    <property type="protein sequence ID" value="QUD89084.1"/>
    <property type="molecule type" value="Genomic_DNA"/>
</dbReference>
<dbReference type="InterPro" id="IPR024463">
    <property type="entry name" value="Transposase_TnpC_homeodom"/>
</dbReference>
<evidence type="ECO:0000313" key="7">
    <source>
        <dbReference type="EMBL" id="QUD90595.1"/>
    </source>
</evidence>
<sequence>MDVAHDTLPDDVGTLQAMLLAERARQAELVAQIEENKALEAERIRLEAEVERLTAQNERYEHIIAQLRRLQFGKRSERMDKDQLQLALEDLQQGLAEIEGEEEKDDPQLKTHRTRQRREQRPSLPPHLPEVEVVVEPASTICPCCAGAMHVIGEDVSRRLDVVPAQYQVLVTRRPKYACRACEGQVVQAPAPARLIEGGLPTERMVAQVLVAKYADHTPLYRQAQGLARQGIEIDRSTLAFWTGYAAAELKPIWTLMRQELLRSNKLFVDETIAPVLDPGRGRTKTGYFWAIARDDRAWAGPDPPCVVYTYAPGRGAEHAIAMLEEFSGVLQTDGYSAYKTLAGRNRQVTLAHCWSHLRRKFFDLAKGGAAHIATEALRRIAELYAIEADIRGQGAEARAAARQDRSSPLIEDLKAWLETQLAKLPGRSPAAGIIRYAMTHWDGLTVFLADGRVELDTNPVERTMRPIALNRKNALFAGSDEGAHHWAVLATLVENCKLHGVNPTAYLTDVLTRLVNGHLQSRLTELTPWGWKALLQN</sequence>
<evidence type="ECO:0000259" key="5">
    <source>
        <dbReference type="Pfam" id="PF13817"/>
    </source>
</evidence>
<evidence type="ECO:0000313" key="8">
    <source>
        <dbReference type="Proteomes" id="UP000676409"/>
    </source>
</evidence>
<gene>
    <name evidence="6" type="ORF">KCG34_04135</name>
    <name evidence="7" type="ORF">KCG34_12345</name>
</gene>
<evidence type="ECO:0000256" key="1">
    <source>
        <dbReference type="SAM" id="MobiDB-lite"/>
    </source>
</evidence>
<dbReference type="KEGG" id="caul:KCG34_12345"/>
<reference evidence="7" key="1">
    <citation type="submission" date="2021-04" db="EMBL/GenBank/DDBJ databases">
        <title>The complete genome sequence of Caulobacter sp. S6.</title>
        <authorList>
            <person name="Tang Y."/>
            <person name="Ouyang W."/>
            <person name="Liu Q."/>
            <person name="Huang B."/>
            <person name="Guo Z."/>
            <person name="Lei P."/>
        </authorList>
    </citation>
    <scope>NUCLEOTIDE SEQUENCE</scope>
    <source>
        <strain evidence="7">S6</strain>
    </source>
</reference>
<protein>
    <submittedName>
        <fullName evidence="7">IS66 family transposase</fullName>
    </submittedName>
</protein>
<dbReference type="KEGG" id="caul:KCG34_04135"/>
<dbReference type="Pfam" id="PF13007">
    <property type="entry name" value="LZ_Tnp_IS66"/>
    <property type="match status" value="1"/>
</dbReference>
<feature type="domain" description="Transposase IS66 C-terminal" evidence="5">
    <location>
        <begin position="492"/>
        <end position="530"/>
    </location>
</feature>
<evidence type="ECO:0000313" key="6">
    <source>
        <dbReference type="EMBL" id="QUD89084.1"/>
    </source>
</evidence>
<evidence type="ECO:0000259" key="2">
    <source>
        <dbReference type="Pfam" id="PF03050"/>
    </source>
</evidence>
<proteinExistence type="predicted"/>
<dbReference type="EMBL" id="CP073078">
    <property type="protein sequence ID" value="QUD90595.1"/>
    <property type="molecule type" value="Genomic_DNA"/>
</dbReference>
<dbReference type="Pfam" id="PF13005">
    <property type="entry name" value="zf-IS66"/>
    <property type="match status" value="1"/>
</dbReference>
<dbReference type="NCBIfam" id="NF033517">
    <property type="entry name" value="transpos_IS66"/>
    <property type="match status" value="1"/>
</dbReference>
<dbReference type="InterPro" id="IPR052344">
    <property type="entry name" value="Transposase-related"/>
</dbReference>
<dbReference type="AlphaFoldDB" id="A0A975G496"/>
<dbReference type="InterPro" id="IPR004291">
    <property type="entry name" value="Transposase_IS66_central"/>
</dbReference>
<feature type="region of interest" description="Disordered" evidence="1">
    <location>
        <begin position="98"/>
        <end position="125"/>
    </location>
</feature>
<dbReference type="RefSeq" id="WP_211939134.1">
    <property type="nucleotide sequence ID" value="NZ_CP073078.1"/>
</dbReference>